<name>A0A8X6YAT9_9ARAC</name>
<feature type="region of interest" description="Disordered" evidence="1">
    <location>
        <begin position="43"/>
        <end position="114"/>
    </location>
</feature>
<reference evidence="2" key="1">
    <citation type="submission" date="2020-08" db="EMBL/GenBank/DDBJ databases">
        <title>Multicomponent nature underlies the extraordinary mechanical properties of spider dragline silk.</title>
        <authorList>
            <person name="Kono N."/>
            <person name="Nakamura H."/>
            <person name="Mori M."/>
            <person name="Yoshida Y."/>
            <person name="Ohtoshi R."/>
            <person name="Malay A.D."/>
            <person name="Moran D.A.P."/>
            <person name="Tomita M."/>
            <person name="Numata K."/>
            <person name="Arakawa K."/>
        </authorList>
    </citation>
    <scope>NUCLEOTIDE SEQUENCE</scope>
</reference>
<organism evidence="2 3">
    <name type="scientific">Trichonephila inaurata madagascariensis</name>
    <dbReference type="NCBI Taxonomy" id="2747483"/>
    <lineage>
        <taxon>Eukaryota</taxon>
        <taxon>Metazoa</taxon>
        <taxon>Ecdysozoa</taxon>
        <taxon>Arthropoda</taxon>
        <taxon>Chelicerata</taxon>
        <taxon>Arachnida</taxon>
        <taxon>Araneae</taxon>
        <taxon>Araneomorphae</taxon>
        <taxon>Entelegynae</taxon>
        <taxon>Araneoidea</taxon>
        <taxon>Nephilidae</taxon>
        <taxon>Trichonephila</taxon>
        <taxon>Trichonephila inaurata</taxon>
    </lineage>
</organism>
<comment type="caution">
    <text evidence="2">The sequence shown here is derived from an EMBL/GenBank/DDBJ whole genome shotgun (WGS) entry which is preliminary data.</text>
</comment>
<dbReference type="OrthoDB" id="6431612at2759"/>
<sequence length="180" mass="20843">MKIFEDNADLYRDLSQAEKERFDAVARRGKQRIALKKNGPFMEVKGRKKIDRKTPTPPPKLTNKRQKTEEIVTKNKFDSLAIEDPPVTDDESEDVSQPIPPRTPASQKFHQPPPITIDNINNSAAFLKKLQEMTGQKLMRRVIGKDLRIIPQTQQACHTIRKFIDREKLESFTYQLSEEN</sequence>
<evidence type="ECO:0000256" key="1">
    <source>
        <dbReference type="SAM" id="MobiDB-lite"/>
    </source>
</evidence>
<protein>
    <submittedName>
        <fullName evidence="2">Uncharacterized protein</fullName>
    </submittedName>
</protein>
<dbReference type="Proteomes" id="UP000886998">
    <property type="component" value="Unassembled WGS sequence"/>
</dbReference>
<proteinExistence type="predicted"/>
<keyword evidence="3" id="KW-1185">Reference proteome</keyword>
<evidence type="ECO:0000313" key="2">
    <source>
        <dbReference type="EMBL" id="GFY69386.1"/>
    </source>
</evidence>
<gene>
    <name evidence="2" type="ORF">TNIN_260181</name>
</gene>
<dbReference type="AlphaFoldDB" id="A0A8X6YAT9"/>
<accession>A0A8X6YAT9</accession>
<evidence type="ECO:0000313" key="3">
    <source>
        <dbReference type="Proteomes" id="UP000886998"/>
    </source>
</evidence>
<feature type="compositionally biased region" description="Basic and acidic residues" evidence="1">
    <location>
        <begin position="66"/>
        <end position="77"/>
    </location>
</feature>
<dbReference type="EMBL" id="BMAV01017582">
    <property type="protein sequence ID" value="GFY69386.1"/>
    <property type="molecule type" value="Genomic_DNA"/>
</dbReference>